<protein>
    <submittedName>
        <fullName evidence="1">Uncharacterized protein</fullName>
    </submittedName>
</protein>
<organism evidence="1">
    <name type="scientific">Xanthomonas campestris</name>
    <dbReference type="NCBI Taxonomy" id="339"/>
    <lineage>
        <taxon>Bacteria</taxon>
        <taxon>Pseudomonadati</taxon>
        <taxon>Pseudomonadota</taxon>
        <taxon>Gammaproteobacteria</taxon>
        <taxon>Lysobacterales</taxon>
        <taxon>Lysobacteraceae</taxon>
        <taxon>Xanthomonas</taxon>
    </lineage>
</organism>
<sequence>MGGARASLCVCAQPSCPRLAAHQSAAACSTRLAAARCPRDHAMYAQRLVRLLDTDSAAFAACAGSRLVCSGRHAIPSN</sequence>
<accession>O06467</accession>
<reference evidence="1" key="1">
    <citation type="journal article" date="1997" name="J. Bacteriol.">
        <title>Isolation and analysis of the Xanthomonas alkyl hydroperoxide reductase gene and the peroxide sensor regulator genes ahpC and ahpF-oxyR-orfX.</title>
        <authorList>
            <person name="Loprasert S."/>
            <person name="Atichartpongkul S."/>
            <person name="Whangsuk W."/>
            <person name="Mongkolsuk S."/>
        </authorList>
    </citation>
    <scope>NUCLEOTIDE SEQUENCE</scope>
    <source>
        <strain evidence="1">Phaseoli</strain>
    </source>
</reference>
<evidence type="ECO:0000313" key="1">
    <source>
        <dbReference type="EMBL" id="AAC45428.1"/>
    </source>
</evidence>
<proteinExistence type="predicted"/>
<name>O06467_XANCA</name>
<dbReference type="AlphaFoldDB" id="O06467"/>
<dbReference type="EMBL" id="U94336">
    <property type="protein sequence ID" value="AAC45428.1"/>
    <property type="molecule type" value="Genomic_DNA"/>
</dbReference>